<dbReference type="Proteomes" id="UP000812031">
    <property type="component" value="Unassembled WGS sequence"/>
</dbReference>
<reference evidence="1 2" key="1">
    <citation type="submission" date="2021-07" db="EMBL/GenBank/DDBJ databases">
        <title>Flavobacterium sp. nov. isolated from sediment on the Taihu Lake.</title>
        <authorList>
            <person name="Qu J.-H."/>
        </authorList>
    </citation>
    <scope>NUCLEOTIDE SEQUENCE [LARGE SCALE GENOMIC DNA]</scope>
    <source>
        <strain evidence="1 2">NAS39</strain>
    </source>
</reference>
<proteinExistence type="predicted"/>
<dbReference type="Pfam" id="PF26541">
    <property type="entry name" value="MafI2"/>
    <property type="match status" value="1"/>
</dbReference>
<name>A0ABS6Y1E6_9FLAO</name>
<dbReference type="EMBL" id="JAHWYN010000037">
    <property type="protein sequence ID" value="MBW4362750.1"/>
    <property type="molecule type" value="Genomic_DNA"/>
</dbReference>
<evidence type="ECO:0000313" key="2">
    <source>
        <dbReference type="Proteomes" id="UP000812031"/>
    </source>
</evidence>
<gene>
    <name evidence="1" type="ORF">KZH69_19900</name>
</gene>
<organism evidence="1 2">
    <name type="scientific">Flavobacterium taihuense</name>
    <dbReference type="NCBI Taxonomy" id="2857508"/>
    <lineage>
        <taxon>Bacteria</taxon>
        <taxon>Pseudomonadati</taxon>
        <taxon>Bacteroidota</taxon>
        <taxon>Flavobacteriia</taxon>
        <taxon>Flavobacteriales</taxon>
        <taxon>Flavobacteriaceae</taxon>
        <taxon>Flavobacterium</taxon>
    </lineage>
</organism>
<dbReference type="InterPro" id="IPR058702">
    <property type="entry name" value="MafI2-like"/>
</dbReference>
<dbReference type="RefSeq" id="WP_219319222.1">
    <property type="nucleotide sequence ID" value="NZ_JAHWYN010000037.1"/>
</dbReference>
<sequence length="106" mass="12338">MSDIIKTEEDLNLMLSSMRALLGEITPSLRSVSTELRGKIIIWQCIFDTEATEDDFELASMASGEVIADYNDYGLEEIIMRIPYPNKMKHLRNLVYLRHESNYYKE</sequence>
<comment type="caution">
    <text evidence="1">The sequence shown here is derived from an EMBL/GenBank/DDBJ whole genome shotgun (WGS) entry which is preliminary data.</text>
</comment>
<keyword evidence="2" id="KW-1185">Reference proteome</keyword>
<evidence type="ECO:0000313" key="1">
    <source>
        <dbReference type="EMBL" id="MBW4362750.1"/>
    </source>
</evidence>
<accession>A0ABS6Y1E6</accession>
<protein>
    <submittedName>
        <fullName evidence="1">Uncharacterized protein</fullName>
    </submittedName>
</protein>